<protein>
    <submittedName>
        <fullName evidence="2">Putative RNA ligase</fullName>
    </submittedName>
</protein>
<gene>
    <name evidence="2" type="ORF">LP064_067</name>
</gene>
<feature type="domain" description="RNA ligase" evidence="1">
    <location>
        <begin position="23"/>
        <end position="201"/>
    </location>
</feature>
<dbReference type="EMBL" id="KJ094029">
    <property type="protein sequence ID" value="AHL19087.1"/>
    <property type="molecule type" value="Genomic_DNA"/>
</dbReference>
<dbReference type="Pfam" id="PF09414">
    <property type="entry name" value="RNA_ligase"/>
    <property type="match status" value="1"/>
</dbReference>
<accession>A0A059T6T4</accession>
<organism evidence="2 3">
    <name type="scientific">Listeria phage LP-064</name>
    <dbReference type="NCBI Taxonomy" id="1458853"/>
    <lineage>
        <taxon>Viruses</taxon>
        <taxon>Duplodnaviria</taxon>
        <taxon>Heunggongvirae</taxon>
        <taxon>Uroviricota</taxon>
        <taxon>Caudoviricetes</taxon>
        <taxon>Herelleviridae</taxon>
        <taxon>Jasinskavirinae</taxon>
        <taxon>Pecentumvirus</taxon>
        <taxon>Pecentumvirus LP064</taxon>
    </lineage>
</organism>
<keyword evidence="3" id="KW-1185">Reference proteome</keyword>
<sequence length="313" mass="36193">MNRYRKIQRIGRAQQMAKTYTGEILILEKLDGSNASFFVEQLPDGSYVMRKFSRNIELDIPNEVGEVNTLSGFTTYIKDKVSIPDVVHSGLVNLTFFGEWLGSKKLNTPYKEQFRNNFYLFDVYNNAEGRYLPLDEVRSIAFTLNLPMPDMFYLGVFTDFDTVNKFVGQSRFTKETNEGEGIIVKFLDEVDIDGSQKLFKSVSPKHAERAQSRKREVKDLPESTEWIRQFVTEARVRKALQRLEEENTLPNLEFSNFSQLMKVVPSIVYDDIMSEESPDNLDFVYDEDTAKKSLGRSVPVHLREIILKVEDSK</sequence>
<dbReference type="Proteomes" id="UP000026994">
    <property type="component" value="Segment"/>
</dbReference>
<dbReference type="Gene3D" id="3.30.470.30">
    <property type="entry name" value="DNA ligase/mRNA capping enzyme"/>
    <property type="match status" value="1"/>
</dbReference>
<keyword evidence="2" id="KW-0436">Ligase</keyword>
<name>A0A059T6T4_9CAUD</name>
<evidence type="ECO:0000313" key="2">
    <source>
        <dbReference type="EMBL" id="AHL19087.1"/>
    </source>
</evidence>
<proteinExistence type="predicted"/>
<evidence type="ECO:0000313" key="3">
    <source>
        <dbReference type="Proteomes" id="UP000026994"/>
    </source>
</evidence>
<dbReference type="GO" id="GO:0016874">
    <property type="term" value="F:ligase activity"/>
    <property type="evidence" value="ECO:0007669"/>
    <property type="project" value="UniProtKB-KW"/>
</dbReference>
<dbReference type="SUPFAM" id="SSF56091">
    <property type="entry name" value="DNA ligase/mRNA capping enzyme, catalytic domain"/>
    <property type="match status" value="1"/>
</dbReference>
<dbReference type="InterPro" id="IPR021122">
    <property type="entry name" value="RNA_ligase_dom_REL/Rnl2"/>
</dbReference>
<reference evidence="2 3" key="1">
    <citation type="journal article" date="2014" name="Appl. Environ. Microbiol.">
        <title>Comparative genomic and morphological analysis of Listeria phages isolated from farm environments.</title>
        <authorList>
            <person name="Denes T."/>
            <person name="Vongkamjan K."/>
            <person name="Ackermann H.W."/>
            <person name="Moreno Switt A.I."/>
            <person name="Wiedmann M."/>
            <person name="den Bakker H.C."/>
        </authorList>
    </citation>
    <scope>NUCLEOTIDE SEQUENCE [LARGE SCALE GENOMIC DNA]</scope>
</reference>
<evidence type="ECO:0000259" key="1">
    <source>
        <dbReference type="Pfam" id="PF09414"/>
    </source>
</evidence>